<feature type="transmembrane region" description="Helical" evidence="6">
    <location>
        <begin position="191"/>
        <end position="212"/>
    </location>
</feature>
<protein>
    <recommendedName>
        <fullName evidence="7">G-protein coupled receptors family 1 profile domain-containing protein</fullName>
    </recommendedName>
</protein>
<keyword evidence="5" id="KW-0297">G-protein coupled receptor</keyword>
<proteinExistence type="inferred from homology"/>
<feature type="transmembrane region" description="Helical" evidence="6">
    <location>
        <begin position="141"/>
        <end position="164"/>
    </location>
</feature>
<dbReference type="PRINTS" id="PR00237">
    <property type="entry name" value="GPCRRHODOPSN"/>
</dbReference>
<dbReference type="PANTHER" id="PTHR46641:SF25">
    <property type="entry name" value="CNMAMIDE RECEPTOR-RELATED"/>
    <property type="match status" value="1"/>
</dbReference>
<organism evidence="8 9">
    <name type="scientific">Adineta steineri</name>
    <dbReference type="NCBI Taxonomy" id="433720"/>
    <lineage>
        <taxon>Eukaryota</taxon>
        <taxon>Metazoa</taxon>
        <taxon>Spiralia</taxon>
        <taxon>Gnathifera</taxon>
        <taxon>Rotifera</taxon>
        <taxon>Eurotatoria</taxon>
        <taxon>Bdelloidea</taxon>
        <taxon>Adinetida</taxon>
        <taxon>Adinetidae</taxon>
        <taxon>Adineta</taxon>
    </lineage>
</organism>
<comment type="subcellular location">
    <subcellularLocation>
        <location evidence="1">Membrane</location>
    </subcellularLocation>
</comment>
<evidence type="ECO:0000256" key="6">
    <source>
        <dbReference type="SAM" id="Phobius"/>
    </source>
</evidence>
<dbReference type="InterPro" id="IPR017452">
    <property type="entry name" value="GPCR_Rhodpsn_7TM"/>
</dbReference>
<evidence type="ECO:0000256" key="4">
    <source>
        <dbReference type="ARBA" id="ARBA00023136"/>
    </source>
</evidence>
<keyword evidence="4 6" id="KW-0472">Membrane</keyword>
<sequence length="465" mass="53817">MSTSIYTNLSSSSPSNNFRIEIKQYIDDVNRVLAFVQAFICIVGVLGNILALIVINRKSLKNTSSAVFITYMAIFDSAALLLHFAHLARRRRILFLHCALAYITDLTTFCANWVLVIITLERCVAVYSPFLAKRFCTVHSARYSMYILLTFSIIFFSIIFPFTYQITGTPKNDKCFLRENGGLIIRIYQPVLFYAIPDILLLSNLFTVYSLCRRRHRLSSAYISDSLKCEIRISDGNSNRKQRQLTIMLVTVSLSFYLFTTPALIAYISQQNPPTHRNPRRIKLTFLMSQISVVLLQLNNATNFIFYCFAGQRFRRATMQTFNDYSVYVKTFFHRYILCNKQYTSIPVYQYQLNSVVNTTLSTRGPNSPYHHRHQQLNRRRSSSVPVHGPLLAVSWPRMPPTYSVGLNHRYIKLFNKFAHDDRFETKCLVITYVADESDEAILNKVQNRLEVENSKMLNEIDIVT</sequence>
<evidence type="ECO:0000256" key="5">
    <source>
        <dbReference type="RuleBase" id="RU000688"/>
    </source>
</evidence>
<dbReference type="PROSITE" id="PS00237">
    <property type="entry name" value="G_PROTEIN_RECEP_F1_1"/>
    <property type="match status" value="1"/>
</dbReference>
<feature type="transmembrane region" description="Helical" evidence="6">
    <location>
        <begin position="247"/>
        <end position="268"/>
    </location>
</feature>
<evidence type="ECO:0000256" key="2">
    <source>
        <dbReference type="ARBA" id="ARBA00022692"/>
    </source>
</evidence>
<dbReference type="Proteomes" id="UP000663844">
    <property type="component" value="Unassembled WGS sequence"/>
</dbReference>
<feature type="transmembrane region" description="Helical" evidence="6">
    <location>
        <begin position="288"/>
        <end position="310"/>
    </location>
</feature>
<dbReference type="Pfam" id="PF00001">
    <property type="entry name" value="7tm_1"/>
    <property type="match status" value="1"/>
</dbReference>
<evidence type="ECO:0000259" key="7">
    <source>
        <dbReference type="PROSITE" id="PS50262"/>
    </source>
</evidence>
<keyword evidence="3 6" id="KW-1133">Transmembrane helix</keyword>
<evidence type="ECO:0000313" key="9">
    <source>
        <dbReference type="Proteomes" id="UP000663844"/>
    </source>
</evidence>
<comment type="similarity">
    <text evidence="5">Belongs to the G-protein coupled receptor 1 family.</text>
</comment>
<dbReference type="EMBL" id="CAJOAZ010000188">
    <property type="protein sequence ID" value="CAF3569305.1"/>
    <property type="molecule type" value="Genomic_DNA"/>
</dbReference>
<dbReference type="GO" id="GO:0004930">
    <property type="term" value="F:G protein-coupled receptor activity"/>
    <property type="evidence" value="ECO:0007669"/>
    <property type="project" value="UniProtKB-KW"/>
</dbReference>
<dbReference type="PANTHER" id="PTHR46641">
    <property type="entry name" value="FMRFAMIDE RECEPTOR-RELATED"/>
    <property type="match status" value="1"/>
</dbReference>
<comment type="caution">
    <text evidence="8">The sequence shown here is derived from an EMBL/GenBank/DDBJ whole genome shotgun (WGS) entry which is preliminary data.</text>
</comment>
<keyword evidence="5" id="KW-0807">Transducer</keyword>
<dbReference type="SUPFAM" id="SSF81321">
    <property type="entry name" value="Family A G protein-coupled receptor-like"/>
    <property type="match status" value="1"/>
</dbReference>
<dbReference type="Gene3D" id="1.20.1070.10">
    <property type="entry name" value="Rhodopsin 7-helix transmembrane proteins"/>
    <property type="match status" value="1"/>
</dbReference>
<dbReference type="InterPro" id="IPR052954">
    <property type="entry name" value="GPCR-Ligand_Int"/>
</dbReference>
<keyword evidence="5" id="KW-0675">Receptor</keyword>
<evidence type="ECO:0000256" key="1">
    <source>
        <dbReference type="ARBA" id="ARBA00004370"/>
    </source>
</evidence>
<feature type="transmembrane region" description="Helical" evidence="6">
    <location>
        <begin position="32"/>
        <end position="55"/>
    </location>
</feature>
<evidence type="ECO:0000313" key="8">
    <source>
        <dbReference type="EMBL" id="CAF3569305.1"/>
    </source>
</evidence>
<dbReference type="GO" id="GO:0016020">
    <property type="term" value="C:membrane"/>
    <property type="evidence" value="ECO:0007669"/>
    <property type="project" value="UniProtKB-SubCell"/>
</dbReference>
<dbReference type="PROSITE" id="PS50262">
    <property type="entry name" value="G_PROTEIN_RECEP_F1_2"/>
    <property type="match status" value="1"/>
</dbReference>
<gene>
    <name evidence="8" type="ORF">OXD698_LOCUS4821</name>
</gene>
<name>A0A818L718_9BILA</name>
<keyword evidence="2 5" id="KW-0812">Transmembrane</keyword>
<accession>A0A818L718</accession>
<reference evidence="8" key="1">
    <citation type="submission" date="2021-02" db="EMBL/GenBank/DDBJ databases">
        <authorList>
            <person name="Nowell W R."/>
        </authorList>
    </citation>
    <scope>NUCLEOTIDE SEQUENCE</scope>
</reference>
<dbReference type="InterPro" id="IPR000276">
    <property type="entry name" value="GPCR_Rhodpsn"/>
</dbReference>
<evidence type="ECO:0000256" key="3">
    <source>
        <dbReference type="ARBA" id="ARBA00022989"/>
    </source>
</evidence>
<dbReference type="AlphaFoldDB" id="A0A818L718"/>
<feature type="domain" description="G-protein coupled receptors family 1 profile" evidence="7">
    <location>
        <begin position="47"/>
        <end position="307"/>
    </location>
</feature>
<feature type="transmembrane region" description="Helical" evidence="6">
    <location>
        <begin position="67"/>
        <end position="88"/>
    </location>
</feature>